<accession>A0ACC0BNI7</accession>
<evidence type="ECO:0000313" key="2">
    <source>
        <dbReference type="Proteomes" id="UP001060085"/>
    </source>
</evidence>
<sequence>MTVRVLMLTANAEGASILIAYRGDCRVGQGQAVTTVAEIVLMSQIGLRSSNRPTGSFLLWDQLVFERQLIKALVEQLFRDVKIMIRIDMFEYVEQYSVTKLIRYAPRYIGHEEDDGRLTDGQRANIYFANTVIILTSNLRAGNIFNGQKEKALKEVRNFLPAEFVNMIDEIVVFNPLSTTELRKICRIQLKEVARCLVEKRLVSEVTEEAVGFIISKKEKGLNSVQGQ</sequence>
<dbReference type="Proteomes" id="UP001060085">
    <property type="component" value="Linkage Group LG03"/>
</dbReference>
<gene>
    <name evidence="1" type="ORF">M9H77_14542</name>
</gene>
<name>A0ACC0BNI7_CATRO</name>
<evidence type="ECO:0000313" key="1">
    <source>
        <dbReference type="EMBL" id="KAI5674178.1"/>
    </source>
</evidence>
<proteinExistence type="predicted"/>
<organism evidence="1 2">
    <name type="scientific">Catharanthus roseus</name>
    <name type="common">Madagascar periwinkle</name>
    <name type="synonym">Vinca rosea</name>
    <dbReference type="NCBI Taxonomy" id="4058"/>
    <lineage>
        <taxon>Eukaryota</taxon>
        <taxon>Viridiplantae</taxon>
        <taxon>Streptophyta</taxon>
        <taxon>Embryophyta</taxon>
        <taxon>Tracheophyta</taxon>
        <taxon>Spermatophyta</taxon>
        <taxon>Magnoliopsida</taxon>
        <taxon>eudicotyledons</taxon>
        <taxon>Gunneridae</taxon>
        <taxon>Pentapetalae</taxon>
        <taxon>asterids</taxon>
        <taxon>lamiids</taxon>
        <taxon>Gentianales</taxon>
        <taxon>Apocynaceae</taxon>
        <taxon>Rauvolfioideae</taxon>
        <taxon>Vinceae</taxon>
        <taxon>Catharanthinae</taxon>
        <taxon>Catharanthus</taxon>
    </lineage>
</organism>
<dbReference type="EMBL" id="CM044703">
    <property type="protein sequence ID" value="KAI5674178.1"/>
    <property type="molecule type" value="Genomic_DNA"/>
</dbReference>
<protein>
    <submittedName>
        <fullName evidence="1">Uncharacterized protein</fullName>
    </submittedName>
</protein>
<keyword evidence="2" id="KW-1185">Reference proteome</keyword>
<reference evidence="2" key="1">
    <citation type="journal article" date="2023" name="Nat. Plants">
        <title>Single-cell RNA sequencing provides a high-resolution roadmap for understanding the multicellular compartmentation of specialized metabolism.</title>
        <authorList>
            <person name="Sun S."/>
            <person name="Shen X."/>
            <person name="Li Y."/>
            <person name="Li Y."/>
            <person name="Wang S."/>
            <person name="Li R."/>
            <person name="Zhang H."/>
            <person name="Shen G."/>
            <person name="Guo B."/>
            <person name="Wei J."/>
            <person name="Xu J."/>
            <person name="St-Pierre B."/>
            <person name="Chen S."/>
            <person name="Sun C."/>
        </authorList>
    </citation>
    <scope>NUCLEOTIDE SEQUENCE [LARGE SCALE GENOMIC DNA]</scope>
</reference>
<comment type="caution">
    <text evidence="1">The sequence shown here is derived from an EMBL/GenBank/DDBJ whole genome shotgun (WGS) entry which is preliminary data.</text>
</comment>